<dbReference type="InterPro" id="IPR033877">
    <property type="entry name" value="Frm2/Hbn1"/>
</dbReference>
<evidence type="ECO:0000256" key="3">
    <source>
        <dbReference type="ARBA" id="ARBA00023002"/>
    </source>
</evidence>
<keyword evidence="3" id="KW-0560">Oxidoreductase</keyword>
<dbReference type="InterPro" id="IPR000415">
    <property type="entry name" value="Nitroreductase-like"/>
</dbReference>
<dbReference type="InterPro" id="IPR029479">
    <property type="entry name" value="Nitroreductase"/>
</dbReference>
<accession>A0AB33IPZ7</accession>
<organism evidence="5">
    <name type="scientific">Prevotella sp. GTC17253</name>
    <dbReference type="NCBI Taxonomy" id="3236793"/>
    <lineage>
        <taxon>Bacteria</taxon>
        <taxon>Pseudomonadati</taxon>
        <taxon>Bacteroidota</taxon>
        <taxon>Bacteroidia</taxon>
        <taxon>Bacteroidales</taxon>
        <taxon>Prevotellaceae</taxon>
        <taxon>Prevotella</taxon>
    </lineage>
</organism>
<dbReference type="SUPFAM" id="SSF55469">
    <property type="entry name" value="FMN-dependent nitroreductase-like"/>
    <property type="match status" value="1"/>
</dbReference>
<dbReference type="CDD" id="cd02140">
    <property type="entry name" value="Frm2-like"/>
    <property type="match status" value="1"/>
</dbReference>
<dbReference type="GO" id="GO:0005737">
    <property type="term" value="C:cytoplasm"/>
    <property type="evidence" value="ECO:0007669"/>
    <property type="project" value="UniProtKB-SubCell"/>
</dbReference>
<name>A0AB33IPZ7_9BACT</name>
<sequence length="200" mass="22577">MSRNFIDAIAHRRSYYALKNESPISDEAIQQLVERAVLHVPSAFNSQSTRIVVLLGDKHRHLWEIAKDTLRAIIPAEAFTATEAKINTSFESGYGTILFYEDQEPVKALQEQFPTYAPNFPIWSEHTNAMHQLTIWTALDDAGLAASVQHYNPIIDEAVAQAFDIPVNWTLRAQMPFGTATGQPGEKTFLPIEQRVRILK</sequence>
<dbReference type="PANTHER" id="PTHR43035">
    <property type="entry name" value="FATTY ACID REPRESSION MUTANT PROTEIN 2-RELATED"/>
    <property type="match status" value="1"/>
</dbReference>
<dbReference type="FunFam" id="3.40.109.10:FF:000001">
    <property type="entry name" value="Nitroreductase family"/>
    <property type="match status" value="1"/>
</dbReference>
<dbReference type="AlphaFoldDB" id="A0AB33IPZ7"/>
<dbReference type="PANTHER" id="PTHR43035:SF1">
    <property type="entry name" value="FATTY ACID REPRESSION MUTANT PROTEIN 2-RELATED"/>
    <property type="match status" value="1"/>
</dbReference>
<keyword evidence="2" id="KW-0963">Cytoplasm</keyword>
<dbReference type="GO" id="GO:0034599">
    <property type="term" value="P:cellular response to oxidative stress"/>
    <property type="evidence" value="ECO:0007669"/>
    <property type="project" value="InterPro"/>
</dbReference>
<evidence type="ECO:0000313" key="5">
    <source>
        <dbReference type="EMBL" id="BFO70115.1"/>
    </source>
</evidence>
<gene>
    <name evidence="5" type="ORF">GTC17253_00810</name>
</gene>
<protein>
    <submittedName>
        <fullName evidence="5">Nitroreductase family protein</fullName>
    </submittedName>
</protein>
<dbReference type="Pfam" id="PF00881">
    <property type="entry name" value="Nitroreductase"/>
    <property type="match status" value="1"/>
</dbReference>
<feature type="domain" description="Nitroreductase" evidence="4">
    <location>
        <begin position="9"/>
        <end position="178"/>
    </location>
</feature>
<evidence type="ECO:0000259" key="4">
    <source>
        <dbReference type="Pfam" id="PF00881"/>
    </source>
</evidence>
<proteinExistence type="predicted"/>
<evidence type="ECO:0000256" key="1">
    <source>
        <dbReference type="ARBA" id="ARBA00004496"/>
    </source>
</evidence>
<comment type="subcellular location">
    <subcellularLocation>
        <location evidence="1">Cytoplasm</location>
    </subcellularLocation>
</comment>
<dbReference type="Gene3D" id="3.40.109.10">
    <property type="entry name" value="NADH Oxidase"/>
    <property type="match status" value="1"/>
</dbReference>
<evidence type="ECO:0000256" key="2">
    <source>
        <dbReference type="ARBA" id="ARBA00022490"/>
    </source>
</evidence>
<dbReference type="EMBL" id="AP035785">
    <property type="protein sequence ID" value="BFO70115.1"/>
    <property type="molecule type" value="Genomic_DNA"/>
</dbReference>
<dbReference type="GO" id="GO:0016491">
    <property type="term" value="F:oxidoreductase activity"/>
    <property type="evidence" value="ECO:0007669"/>
    <property type="project" value="UniProtKB-KW"/>
</dbReference>
<reference evidence="5" key="1">
    <citation type="submission" date="2024-07" db="EMBL/GenBank/DDBJ databases">
        <title>Complete genome sequence of Prevotella sp. YM-2024 GTC17253.</title>
        <authorList>
            <person name="Hayashi M."/>
            <person name="Muto Y."/>
            <person name="Tanaka K."/>
            <person name="Niwa H."/>
        </authorList>
    </citation>
    <scope>NUCLEOTIDE SEQUENCE</scope>
    <source>
        <strain evidence="5">GTC17253</strain>
    </source>
</reference>